<proteinExistence type="predicted"/>
<dbReference type="Gene3D" id="3.30.559.10">
    <property type="entry name" value="Chloramphenicol acetyltransferase-like domain"/>
    <property type="match status" value="1"/>
</dbReference>
<accession>A0A1H8R6T3</accession>
<dbReference type="InterPro" id="IPR023213">
    <property type="entry name" value="CAT-like_dom_sf"/>
</dbReference>
<feature type="region of interest" description="Disordered" evidence="1">
    <location>
        <begin position="1"/>
        <end position="23"/>
    </location>
</feature>
<organism evidence="2 3">
    <name type="scientific">Halorientalis persicus</name>
    <dbReference type="NCBI Taxonomy" id="1367881"/>
    <lineage>
        <taxon>Archaea</taxon>
        <taxon>Methanobacteriati</taxon>
        <taxon>Methanobacteriota</taxon>
        <taxon>Stenosarchaea group</taxon>
        <taxon>Halobacteria</taxon>
        <taxon>Halobacteriales</taxon>
        <taxon>Haloarculaceae</taxon>
        <taxon>Halorientalis</taxon>
    </lineage>
</organism>
<reference evidence="3" key="1">
    <citation type="submission" date="2016-10" db="EMBL/GenBank/DDBJ databases">
        <authorList>
            <person name="Varghese N."/>
            <person name="Submissions S."/>
        </authorList>
    </citation>
    <scope>NUCLEOTIDE SEQUENCE [LARGE SCALE GENOMIC DNA]</scope>
    <source>
        <strain evidence="3">IBRC-M 10043</strain>
    </source>
</reference>
<gene>
    <name evidence="2" type="ORF">SAMN05216388_101598</name>
</gene>
<protein>
    <submittedName>
        <fullName evidence="2">Uncharacterized protein, contains a NRPS condensation (Elongation) domain</fullName>
    </submittedName>
</protein>
<keyword evidence="3" id="KW-1185">Reference proteome</keyword>
<evidence type="ECO:0000313" key="2">
    <source>
        <dbReference type="EMBL" id="SEO62061.1"/>
    </source>
</evidence>
<name>A0A1H8R6T3_9EURY</name>
<dbReference type="SUPFAM" id="SSF52777">
    <property type="entry name" value="CoA-dependent acyltransferases"/>
    <property type="match status" value="2"/>
</dbReference>
<dbReference type="EMBL" id="FOCX01000015">
    <property type="protein sequence ID" value="SEO62061.1"/>
    <property type="molecule type" value="Genomic_DNA"/>
</dbReference>
<sequence length="457" mass="50564">MKPQVNQDPGHKRDSDVPPMTETVPFTPLEEAIFYIERMHGPWNVQFEVETATRIDADRLRAAVIAACNVHPLARARKQPHDETDVRCHWAIPDAIADLPPETVTVADGLTASDISAFYRSRFDPVEELPFRVLVDRGEGHDDGDRVHICSNHVAADGVGGAQFVRSLCRAYRGDDLDAEPVSLSTARTVMGDDSPPSPRTALALLGDALGSLGTALREPARIAENGGDETEGWLFERRRLDDDLTERVLEAPPAEATVNDIMLAALHHCIHAWNREHGEPAGRISVMMPLNLRPREWFYDVVGMFTAIGSISTRRRDRRHPRTTLQTVVEQTGRIKDRDRATIPHEVLKLLPTRTPVGLKEWVPELLNGLGRRFVDTAVLSNLGRIPAPAPGFAPEDDPTFWFSPPSFRLAPVGIGVATVDGTVHVTGRYWRSEFDADAAAAFTDRYLDCLEAVVA</sequence>
<evidence type="ECO:0000256" key="1">
    <source>
        <dbReference type="SAM" id="MobiDB-lite"/>
    </source>
</evidence>
<dbReference type="Proteomes" id="UP000198775">
    <property type="component" value="Unassembled WGS sequence"/>
</dbReference>
<dbReference type="AlphaFoldDB" id="A0A1H8R6T3"/>
<evidence type="ECO:0000313" key="3">
    <source>
        <dbReference type="Proteomes" id="UP000198775"/>
    </source>
</evidence>
<dbReference type="Gene3D" id="3.30.559.30">
    <property type="entry name" value="Nonribosomal peptide synthetase, condensation domain"/>
    <property type="match status" value="1"/>
</dbReference>